<reference evidence="1" key="2">
    <citation type="submission" date="2015-07" db="EMBL/GenBank/DDBJ databases">
        <title>Plasmids, circular viruses and viroids from rat gut.</title>
        <authorList>
            <person name="Jorgensen T.J."/>
            <person name="Hansen M.A."/>
            <person name="Xu Z."/>
            <person name="Tabak M.A."/>
            <person name="Sorensen S.J."/>
            <person name="Hansen L.H."/>
        </authorList>
    </citation>
    <scope>NUCLEOTIDE SEQUENCE</scope>
    <source>
        <strain evidence="1">RGFK1703</strain>
    </source>
</reference>
<proteinExistence type="predicted"/>
<organism evidence="1">
    <name type="scientific">uncultured prokaryote</name>
    <dbReference type="NCBI Taxonomy" id="198431"/>
    <lineage>
        <taxon>unclassified sequences</taxon>
        <taxon>environmental samples</taxon>
    </lineage>
</organism>
<reference evidence="1" key="1">
    <citation type="submission" date="2015-06" db="EMBL/GenBank/DDBJ databases">
        <authorList>
            <person name="Joergensen T."/>
        </authorList>
    </citation>
    <scope>NUCLEOTIDE SEQUENCE</scope>
    <source>
        <strain evidence="1">RGFK1703</strain>
    </source>
</reference>
<evidence type="ECO:0000313" key="1">
    <source>
        <dbReference type="EMBL" id="CRY97708.1"/>
    </source>
</evidence>
<name>A0A0H5Q713_9ZZZZ</name>
<sequence>MPLEVPPGYAIASIKLTAGFGTPAFVTTMGITLNDVFSELTDFADYVHGTYSGIFQSITSNDLVMEGVSLFLTGENGNGSIDSTNLTVPGTNTAESAMIAMSPVVQKRTGRFGRSGRGRMYLPGVLKTADVDSGGRIDPAKVTQIQERADDWLDALRGVGGPGLDSDVGPVLLHSSPSVMPTPITKLTCQPIVGLTRGRIR</sequence>
<dbReference type="EMBL" id="LN854206">
    <property type="protein sequence ID" value="CRY97708.1"/>
    <property type="molecule type" value="Genomic_DNA"/>
</dbReference>
<accession>A0A0H5Q713</accession>
<dbReference type="AlphaFoldDB" id="A0A0H5Q713"/>
<protein>
    <submittedName>
        <fullName evidence="1">Uncharacterized protein</fullName>
    </submittedName>
</protein>